<dbReference type="InterPro" id="IPR028098">
    <property type="entry name" value="Glyco_trans_4-like_N"/>
</dbReference>
<dbReference type="CDD" id="cd03801">
    <property type="entry name" value="GT4_PimA-like"/>
    <property type="match status" value="1"/>
</dbReference>
<dbReference type="Pfam" id="PF00534">
    <property type="entry name" value="Glycos_transf_1"/>
    <property type="match status" value="1"/>
</dbReference>
<accession>A0A2S6N4P4</accession>
<keyword evidence="1" id="KW-0328">Glycosyltransferase</keyword>
<dbReference type="OrthoDB" id="9807414at2"/>
<evidence type="ECO:0000259" key="3">
    <source>
        <dbReference type="Pfam" id="PF00534"/>
    </source>
</evidence>
<reference evidence="5 6" key="1">
    <citation type="journal article" date="2018" name="Arch. Microbiol.">
        <title>New insights into the metabolic potential of the phototrophic purple bacterium Rhodopila globiformis DSM 161(T) from its draft genome sequence and evidence for a vanadium-dependent nitrogenase.</title>
        <authorList>
            <person name="Imhoff J.F."/>
            <person name="Rahn T."/>
            <person name="Kunzel S."/>
            <person name="Neulinger S.C."/>
        </authorList>
    </citation>
    <scope>NUCLEOTIDE SEQUENCE [LARGE SCALE GENOMIC DNA]</scope>
    <source>
        <strain evidence="5 6">DSM 161</strain>
    </source>
</reference>
<sequence>MSSGSPLVAVVLPPREGFGPGRTGAIGLLARRLVQTPGFDTVIIGGKQDGPVFPGVAFRPVEPALLALGSTNLRYAAAVARVLKKLRPALVEVHNRPELALALAAKLPSTPVTLILNNDPQGMREANTPAERAAMLRRLARVFTSSDYLRRRLLEDVPAPEKPPLVLLNCLDLKEIPPPEPREKLILFAGRVVDNKAPDAFVAACAEALPHLPGWSATIIGADRFSYDSPDTAFVQMVRAAAGPAGVRMLGYRDHPDVLGAMTRASIVVVPSRWPEPFGLVALEALATGAALVCSPRGGLPEVAGEAAVYADPDHPAEMAAAIRALATDEARRAALAEAGRQRAKQFDAPVIASRLADLRRAVLGG</sequence>
<dbReference type="Gene3D" id="3.40.50.2000">
    <property type="entry name" value="Glycogen Phosphorylase B"/>
    <property type="match status" value="2"/>
</dbReference>
<dbReference type="PANTHER" id="PTHR12526:SF510">
    <property type="entry name" value="D-INOSITOL 3-PHOSPHATE GLYCOSYLTRANSFERASE"/>
    <property type="match status" value="1"/>
</dbReference>
<dbReference type="RefSeq" id="WP_104520814.1">
    <property type="nucleotide sequence ID" value="NZ_NHRY01000224.1"/>
</dbReference>
<dbReference type="EMBL" id="NHRY01000224">
    <property type="protein sequence ID" value="PPQ29574.1"/>
    <property type="molecule type" value="Genomic_DNA"/>
</dbReference>
<dbReference type="SUPFAM" id="SSF53756">
    <property type="entry name" value="UDP-Glycosyltransferase/glycogen phosphorylase"/>
    <property type="match status" value="1"/>
</dbReference>
<evidence type="ECO:0000313" key="6">
    <source>
        <dbReference type="Proteomes" id="UP000239724"/>
    </source>
</evidence>
<keyword evidence="2" id="KW-0808">Transferase</keyword>
<feature type="domain" description="Glycosyl transferase family 1" evidence="3">
    <location>
        <begin position="178"/>
        <end position="343"/>
    </location>
</feature>
<dbReference type="Proteomes" id="UP000239724">
    <property type="component" value="Unassembled WGS sequence"/>
</dbReference>
<gene>
    <name evidence="5" type="ORF">CCS01_21180</name>
</gene>
<protein>
    <recommendedName>
        <fullName evidence="7">Glycosyl transferase family 1 domain-containing protein</fullName>
    </recommendedName>
</protein>
<dbReference type="Pfam" id="PF13439">
    <property type="entry name" value="Glyco_transf_4"/>
    <property type="match status" value="1"/>
</dbReference>
<dbReference type="PANTHER" id="PTHR12526">
    <property type="entry name" value="GLYCOSYLTRANSFERASE"/>
    <property type="match status" value="1"/>
</dbReference>
<keyword evidence="6" id="KW-1185">Reference proteome</keyword>
<evidence type="ECO:0000256" key="1">
    <source>
        <dbReference type="ARBA" id="ARBA00022676"/>
    </source>
</evidence>
<dbReference type="InterPro" id="IPR001296">
    <property type="entry name" value="Glyco_trans_1"/>
</dbReference>
<evidence type="ECO:0000313" key="5">
    <source>
        <dbReference type="EMBL" id="PPQ29574.1"/>
    </source>
</evidence>
<feature type="domain" description="Glycosyltransferase subfamily 4-like N-terminal" evidence="4">
    <location>
        <begin position="29"/>
        <end position="174"/>
    </location>
</feature>
<name>A0A2S6N4P4_RHOGL</name>
<organism evidence="5 6">
    <name type="scientific">Rhodopila globiformis</name>
    <name type="common">Rhodopseudomonas globiformis</name>
    <dbReference type="NCBI Taxonomy" id="1071"/>
    <lineage>
        <taxon>Bacteria</taxon>
        <taxon>Pseudomonadati</taxon>
        <taxon>Pseudomonadota</taxon>
        <taxon>Alphaproteobacteria</taxon>
        <taxon>Acetobacterales</taxon>
        <taxon>Acetobacteraceae</taxon>
        <taxon>Rhodopila</taxon>
    </lineage>
</organism>
<dbReference type="AlphaFoldDB" id="A0A2S6N4P4"/>
<comment type="caution">
    <text evidence="5">The sequence shown here is derived from an EMBL/GenBank/DDBJ whole genome shotgun (WGS) entry which is preliminary data.</text>
</comment>
<evidence type="ECO:0000256" key="2">
    <source>
        <dbReference type="ARBA" id="ARBA00022679"/>
    </source>
</evidence>
<dbReference type="GO" id="GO:0016757">
    <property type="term" value="F:glycosyltransferase activity"/>
    <property type="evidence" value="ECO:0007669"/>
    <property type="project" value="UniProtKB-KW"/>
</dbReference>
<proteinExistence type="predicted"/>
<evidence type="ECO:0000259" key="4">
    <source>
        <dbReference type="Pfam" id="PF13439"/>
    </source>
</evidence>
<evidence type="ECO:0008006" key="7">
    <source>
        <dbReference type="Google" id="ProtNLM"/>
    </source>
</evidence>